<feature type="active site" description="Proton acceptor" evidence="8">
    <location>
        <position position="75"/>
    </location>
</feature>
<feature type="transmembrane region" description="Helical" evidence="10">
    <location>
        <begin position="12"/>
        <end position="31"/>
    </location>
</feature>
<accession>A0A371Z202</accession>
<evidence type="ECO:0000256" key="4">
    <source>
        <dbReference type="ARBA" id="ARBA00019077"/>
    </source>
</evidence>
<comment type="pathway">
    <text evidence="2 10">Bacterial outer membrane biogenesis; LPS core biosynthesis.</text>
</comment>
<dbReference type="InterPro" id="IPR038107">
    <property type="entry name" value="Glycos_transf_N_sf"/>
</dbReference>
<dbReference type="SUPFAM" id="SSF53756">
    <property type="entry name" value="UDP-Glycosyltransferase/glycogen phosphorylase"/>
    <property type="match status" value="1"/>
</dbReference>
<dbReference type="PANTHER" id="PTHR42755:SF1">
    <property type="entry name" value="3-DEOXY-D-MANNO-OCTULOSONIC ACID TRANSFERASE, MITOCHONDRIAL-RELATED"/>
    <property type="match status" value="1"/>
</dbReference>
<comment type="catalytic activity">
    <reaction evidence="7 10">
        <text>lipid IVA (E. coli) + CMP-3-deoxy-beta-D-manno-octulosonate = alpha-Kdo-(2-&gt;6)-lipid IVA (E. coli) + CMP + H(+)</text>
        <dbReference type="Rhea" id="RHEA:28066"/>
        <dbReference type="ChEBI" id="CHEBI:15378"/>
        <dbReference type="ChEBI" id="CHEBI:58603"/>
        <dbReference type="ChEBI" id="CHEBI:60364"/>
        <dbReference type="ChEBI" id="CHEBI:60377"/>
        <dbReference type="ChEBI" id="CHEBI:85987"/>
        <dbReference type="EC" id="2.4.99.12"/>
    </reaction>
</comment>
<evidence type="ECO:0000259" key="11">
    <source>
        <dbReference type="Pfam" id="PF04413"/>
    </source>
</evidence>
<evidence type="ECO:0000313" key="13">
    <source>
        <dbReference type="Proteomes" id="UP000262371"/>
    </source>
</evidence>
<organism evidence="12 13">
    <name type="scientific">Komagataeibacter melaceti</name>
    <dbReference type="NCBI Taxonomy" id="2766577"/>
    <lineage>
        <taxon>Bacteria</taxon>
        <taxon>Pseudomonadati</taxon>
        <taxon>Pseudomonadota</taxon>
        <taxon>Alphaproteobacteria</taxon>
        <taxon>Acetobacterales</taxon>
        <taxon>Acetobacteraceae</taxon>
        <taxon>Komagataeibacter</taxon>
    </lineage>
</organism>
<evidence type="ECO:0000256" key="10">
    <source>
        <dbReference type="RuleBase" id="RU365103"/>
    </source>
</evidence>
<keyword evidence="10" id="KW-1133">Transmembrane helix</keyword>
<evidence type="ECO:0000256" key="3">
    <source>
        <dbReference type="ARBA" id="ARBA00012621"/>
    </source>
</evidence>
<dbReference type="Gene3D" id="3.40.50.2000">
    <property type="entry name" value="Glycogen Phosphorylase B"/>
    <property type="match status" value="1"/>
</dbReference>
<feature type="site" description="Transition state stabilizer" evidence="9">
    <location>
        <position position="150"/>
    </location>
</feature>
<comment type="subcellular location">
    <subcellularLocation>
        <location evidence="10">Cell membrane</location>
    </subcellularLocation>
</comment>
<reference evidence="12 13" key="1">
    <citation type="submission" date="2018-08" db="EMBL/GenBank/DDBJ databases">
        <title>Komagataeibacter sp. AV 382.</title>
        <authorList>
            <person name="Skraban J."/>
            <person name="Trcek J."/>
        </authorList>
    </citation>
    <scope>NUCLEOTIDE SEQUENCE [LARGE SCALE GENOMIC DNA]</scope>
    <source>
        <strain evidence="12 13">AV 382</strain>
    </source>
</reference>
<evidence type="ECO:0000256" key="1">
    <source>
        <dbReference type="ARBA" id="ARBA00003394"/>
    </source>
</evidence>
<dbReference type="GO" id="GO:0009244">
    <property type="term" value="P:lipopolysaccharide core region biosynthetic process"/>
    <property type="evidence" value="ECO:0007669"/>
    <property type="project" value="UniProtKB-UniRule"/>
</dbReference>
<evidence type="ECO:0000256" key="5">
    <source>
        <dbReference type="ARBA" id="ARBA00022679"/>
    </source>
</evidence>
<comment type="function">
    <text evidence="1 10">Involved in lipopolysaccharide (LPS) biosynthesis. Catalyzes the transfer of 3-deoxy-D-manno-octulosonate (Kdo) residue(s) from CMP-Kdo to lipid IV(A), the tetraacyldisaccharide-1,4'-bisphosphate precursor of lipid A.</text>
</comment>
<dbReference type="GO" id="GO:0043842">
    <property type="term" value="F:Kdo transferase activity"/>
    <property type="evidence" value="ECO:0007669"/>
    <property type="project" value="UniProtKB-EC"/>
</dbReference>
<comment type="caution">
    <text evidence="12">The sequence shown here is derived from an EMBL/GenBank/DDBJ whole genome shotgun (WGS) entry which is preliminary data.</text>
</comment>
<evidence type="ECO:0000256" key="8">
    <source>
        <dbReference type="PIRSR" id="PIRSR639901-1"/>
    </source>
</evidence>
<evidence type="ECO:0000256" key="7">
    <source>
        <dbReference type="ARBA" id="ARBA00049183"/>
    </source>
</evidence>
<dbReference type="InterPro" id="IPR039901">
    <property type="entry name" value="Kdotransferase"/>
</dbReference>
<dbReference type="PANTHER" id="PTHR42755">
    <property type="entry name" value="3-DEOXY-MANNO-OCTULOSONATE CYTIDYLYLTRANSFERASE"/>
    <property type="match status" value="1"/>
</dbReference>
<keyword evidence="10" id="KW-0448">Lipopolysaccharide biosynthesis</keyword>
<dbReference type="GO" id="GO:0005886">
    <property type="term" value="C:plasma membrane"/>
    <property type="evidence" value="ECO:0007669"/>
    <property type="project" value="UniProtKB-SubCell"/>
</dbReference>
<keyword evidence="10" id="KW-0812">Transmembrane</keyword>
<evidence type="ECO:0000256" key="6">
    <source>
        <dbReference type="ARBA" id="ARBA00031445"/>
    </source>
</evidence>
<dbReference type="Gene3D" id="3.40.50.11720">
    <property type="entry name" value="3-Deoxy-D-manno-octulosonic-acid transferase, N-terminal domain"/>
    <property type="match status" value="1"/>
</dbReference>
<evidence type="ECO:0000256" key="9">
    <source>
        <dbReference type="PIRSR" id="PIRSR639901-2"/>
    </source>
</evidence>
<dbReference type="GO" id="GO:0009245">
    <property type="term" value="P:lipid A biosynthetic process"/>
    <property type="evidence" value="ECO:0007669"/>
    <property type="project" value="TreeGrafter"/>
</dbReference>
<dbReference type="OrthoDB" id="9789797at2"/>
<gene>
    <name evidence="12" type="ORF">DY926_05395</name>
</gene>
<feature type="site" description="Transition state stabilizer" evidence="9">
    <location>
        <position position="226"/>
    </location>
</feature>
<dbReference type="AlphaFoldDB" id="A0A371Z202"/>
<dbReference type="UniPathway" id="UPA00958"/>
<name>A0A371Z202_9PROT</name>
<feature type="domain" description="3-deoxy-D-manno-octulosonic-acid transferase N-terminal" evidence="11">
    <location>
        <begin position="49"/>
        <end position="226"/>
    </location>
</feature>
<evidence type="ECO:0000313" key="12">
    <source>
        <dbReference type="EMBL" id="RFD20523.1"/>
    </source>
</evidence>
<keyword evidence="5 10" id="KW-0808">Transferase</keyword>
<dbReference type="EC" id="2.4.99.12" evidence="3 10"/>
<protein>
    <recommendedName>
        <fullName evidence="4 10">3-deoxy-D-manno-octulosonic acid transferase</fullName>
        <shortName evidence="10">Kdo transferase</shortName>
        <ecNumber evidence="3 10">2.4.99.12</ecNumber>
    </recommendedName>
    <alternativeName>
        <fullName evidence="6 10">Lipid IV(A) 3-deoxy-D-manno-octulosonic acid transferase</fullName>
    </alternativeName>
</protein>
<dbReference type="InterPro" id="IPR007507">
    <property type="entry name" value="Glycos_transf_N"/>
</dbReference>
<dbReference type="Pfam" id="PF04413">
    <property type="entry name" value="Glycos_transf_N"/>
    <property type="match status" value="1"/>
</dbReference>
<sequence length="436" mass="47107">MTRSARLRQRACGAILGAGWRGLAMLLAPALRLNLRLRVRRGKEIAACLPQRRGFAQCPRPSGPLVWLHAASVGETVAVVPVIAQVLLTRPSQHVLITTGTISGAEILHARLRDLPGHERVHHQFAPLDVPRWVARFVDFWRPDVAALVESELWPNLIAACVARRIPVALLSGRMSDRSLAGWRRAACLLHRMLSSLAWVMARSTEDARRLLQGGANRIDLIADLKDATGPLPYDAAALDELRRTLAGRPVWIAASTHPGEEAEILHTADLIRQAMPDVLTIIIPRHPQRGAEVAALSDNPIPRRSLGQAPTPRDAVWICDTLGETGLFYALTAPVLLGNSLPGCAGGGHNPVEPARAGCALASGPKTDNFRQAYARLGDSVRHVTTAQDIAAWVLSLLRQEDAPEAAGAAARRHVLPDPDIARQVAQALIALGRT</sequence>
<evidence type="ECO:0000256" key="2">
    <source>
        <dbReference type="ARBA" id="ARBA00004713"/>
    </source>
</evidence>
<proteinExistence type="inferred from homology"/>
<keyword evidence="10" id="KW-0472">Membrane</keyword>
<comment type="similarity">
    <text evidence="10">Belongs to the glycosyltransferase group 1 family.</text>
</comment>
<dbReference type="EMBL" id="QUWV01000041">
    <property type="protein sequence ID" value="RFD20523.1"/>
    <property type="molecule type" value="Genomic_DNA"/>
</dbReference>
<dbReference type="RefSeq" id="WP_116702422.1">
    <property type="nucleotide sequence ID" value="NZ_QUWV01000041.1"/>
</dbReference>
<keyword evidence="13" id="KW-1185">Reference proteome</keyword>
<dbReference type="Proteomes" id="UP000262371">
    <property type="component" value="Unassembled WGS sequence"/>
</dbReference>
<keyword evidence="10" id="KW-1003">Cell membrane</keyword>